<dbReference type="InterPro" id="IPR000184">
    <property type="entry name" value="Bac_surfAg_D15"/>
</dbReference>
<name>A0A3B0LYG2_9GAMM</name>
<dbReference type="Pfam" id="PF01103">
    <property type="entry name" value="Omp85"/>
    <property type="match status" value="1"/>
</dbReference>
<gene>
    <name evidence="4" type="ORF">ARTV_0649</name>
</gene>
<sequence length="324" mass="36677" precursor="true">MSFYRNIIRLILINLLIVSTVAYANIFPERQNIDRGLEKLGGANRFDETKTIDWGLLPSPFYTPEMSAGVGVALVGLYRIDKNDKISPLSLLSLSGFASATGAFGLNFNNYNFLSAEQWRLFISGTVNNIPTYYWGKGYSVGKNDYNKVEYKSQEFAIRSRVLYRIIDNTYIGLGWDLSLLNASDLDDRCKNYFAKSVGGSSIRSSGISAHFNYDSRDFLPNALHGQALEVIYSYFSPELASDNRFQSTQLQYSVYYTLSKNSVLAVDNYARFTSGSVPCDHLSLLGNANQMRGYYEGRYLDNNVFTNQLEYRLKLDWRHGIVG</sequence>
<dbReference type="AlphaFoldDB" id="A0A3B0LYG2"/>
<evidence type="ECO:0000256" key="2">
    <source>
        <dbReference type="ARBA" id="ARBA00023136"/>
    </source>
</evidence>
<accession>A0A3B0LYG2</accession>
<comment type="subcellular location">
    <subcellularLocation>
        <location evidence="1">Membrane</location>
    </subcellularLocation>
</comment>
<protein>
    <recommendedName>
        <fullName evidence="3">Bacterial surface antigen (D15) domain-containing protein</fullName>
    </recommendedName>
</protein>
<evidence type="ECO:0000256" key="1">
    <source>
        <dbReference type="ARBA" id="ARBA00004370"/>
    </source>
</evidence>
<proteinExistence type="predicted"/>
<keyword evidence="2" id="KW-0472">Membrane</keyword>
<evidence type="ECO:0000313" key="4">
    <source>
        <dbReference type="EMBL" id="SSW94993.1"/>
    </source>
</evidence>
<dbReference type="GO" id="GO:0019867">
    <property type="term" value="C:outer membrane"/>
    <property type="evidence" value="ECO:0007669"/>
    <property type="project" value="InterPro"/>
</dbReference>
<feature type="domain" description="Bacterial surface antigen (D15)" evidence="3">
    <location>
        <begin position="104"/>
        <end position="316"/>
    </location>
</feature>
<dbReference type="Gene3D" id="2.40.160.50">
    <property type="entry name" value="membrane protein fhac: a member of the omp85/tpsb transporter family"/>
    <property type="match status" value="1"/>
</dbReference>
<evidence type="ECO:0000259" key="3">
    <source>
        <dbReference type="Pfam" id="PF01103"/>
    </source>
</evidence>
<organism evidence="4">
    <name type="scientific">Arsenophonus endosymbiont of Trialeurodes vaporariorum</name>
    <dbReference type="NCBI Taxonomy" id="235567"/>
    <lineage>
        <taxon>Bacteria</taxon>
        <taxon>Pseudomonadati</taxon>
        <taxon>Pseudomonadota</taxon>
        <taxon>Gammaproteobacteria</taxon>
        <taxon>Enterobacterales</taxon>
        <taxon>Morganellaceae</taxon>
        <taxon>Arsenophonus</taxon>
    </lineage>
</organism>
<dbReference type="EMBL" id="UFQR01000002">
    <property type="protein sequence ID" value="SSW94993.1"/>
    <property type="molecule type" value="Genomic_DNA"/>
</dbReference>
<reference evidence="4" key="1">
    <citation type="submission" date="2018-04" db="EMBL/GenBank/DDBJ databases">
        <authorList>
            <person name="Go L.Y."/>
            <person name="Mitchell J.A."/>
        </authorList>
    </citation>
    <scope>NUCLEOTIDE SEQUENCE</scope>
    <source>
        <strain evidence="4">ARTV</strain>
    </source>
</reference>